<reference evidence="5 6" key="1">
    <citation type="submission" date="2014-02" db="EMBL/GenBank/DDBJ databases">
        <title>The genome sequence of Colletotrichum simmondsii CBS122122.</title>
        <authorList>
            <person name="Baroncelli R."/>
            <person name="Thon M.R."/>
        </authorList>
    </citation>
    <scope>NUCLEOTIDE SEQUENCE [LARGE SCALE GENOMIC DNA]</scope>
    <source>
        <strain evidence="5 6">CBS122122</strain>
    </source>
</reference>
<feature type="domain" description="Tyrosinase copper-binding" evidence="4">
    <location>
        <begin position="349"/>
        <end position="360"/>
    </location>
</feature>
<evidence type="ECO:0000259" key="4">
    <source>
        <dbReference type="PROSITE" id="PS00498"/>
    </source>
</evidence>
<sequence length="430" mass="46783">MHVLSLGVFALQAASTVLGNPLPQTDDGAAAAAENVDQLAALAQAAYQKSEEMIQSGEIQKRGSSCSLGNIKIRKEWGSLQRQEKLDYIKAVQCLQSKPALTPPDIVPGAKTRFDDFVATHINQTFTIHYTGTFLSWHRRFTWLYEEALREECGYRGTQPYWDWAKTAVTGVDSSPIFDGSETSMSGNGEFIPDQEDIILTNPDGSEAARLPTGTGGGCITSGPFRNMSVNLGPLALSLPGGGSETNPDGFFAYNPRCLKRDLTTAINRRYSNASAILHNILVPQNVGKFQVEMQGDPESGTMGMGIHGGGHFVSGSVPSVLFMSQHEANVHQTLGGDPGRDFFVSPGDPAFYLHHAQIDRVWWMWQMLSPNARQFADDAVMGTNTFLNSPPSANTTLDDVLEYGYAAGPPIKIRDTMSTLAGPYCYIYL</sequence>
<dbReference type="EMBL" id="JFBX01000290">
    <property type="protein sequence ID" value="KXH42816.1"/>
    <property type="molecule type" value="Genomic_DNA"/>
</dbReference>
<dbReference type="PANTHER" id="PTHR11474">
    <property type="entry name" value="TYROSINASE FAMILY MEMBER"/>
    <property type="match status" value="1"/>
</dbReference>
<dbReference type="InterPro" id="IPR050316">
    <property type="entry name" value="Tyrosinase/Hemocyanin"/>
</dbReference>
<name>A0A135T3T2_9PEZI</name>
<dbReference type="Gene3D" id="1.10.1280.10">
    <property type="entry name" value="Di-copper center containing domain from catechol oxidase"/>
    <property type="match status" value="1"/>
</dbReference>
<feature type="chain" id="PRO_5007803190" description="Tyrosinase copper-binding domain-containing protein" evidence="2">
    <location>
        <begin position="20"/>
        <end position="430"/>
    </location>
</feature>
<evidence type="ECO:0000313" key="6">
    <source>
        <dbReference type="Proteomes" id="UP000070328"/>
    </source>
</evidence>
<keyword evidence="6" id="KW-1185">Reference proteome</keyword>
<evidence type="ECO:0000313" key="5">
    <source>
        <dbReference type="EMBL" id="KXH42816.1"/>
    </source>
</evidence>
<feature type="signal peptide" evidence="2">
    <location>
        <begin position="1"/>
        <end position="19"/>
    </location>
</feature>
<dbReference type="PROSITE" id="PS00497">
    <property type="entry name" value="TYROSINASE_1"/>
    <property type="match status" value="1"/>
</dbReference>
<comment type="caution">
    <text evidence="5">The sequence shown here is derived from an EMBL/GenBank/DDBJ whole genome shotgun (WGS) entry which is preliminary data.</text>
</comment>
<organism evidence="5 6">
    <name type="scientific">Colletotrichum simmondsii</name>
    <dbReference type="NCBI Taxonomy" id="703756"/>
    <lineage>
        <taxon>Eukaryota</taxon>
        <taxon>Fungi</taxon>
        <taxon>Dikarya</taxon>
        <taxon>Ascomycota</taxon>
        <taxon>Pezizomycotina</taxon>
        <taxon>Sordariomycetes</taxon>
        <taxon>Hypocreomycetidae</taxon>
        <taxon>Glomerellales</taxon>
        <taxon>Glomerellaceae</taxon>
        <taxon>Colletotrichum</taxon>
        <taxon>Colletotrichum acutatum species complex</taxon>
    </lineage>
</organism>
<dbReference type="GO" id="GO:0016491">
    <property type="term" value="F:oxidoreductase activity"/>
    <property type="evidence" value="ECO:0007669"/>
    <property type="project" value="InterPro"/>
</dbReference>
<dbReference type="Pfam" id="PF00264">
    <property type="entry name" value="Tyrosinase"/>
    <property type="match status" value="1"/>
</dbReference>
<gene>
    <name evidence="5" type="ORF">CSIM01_05924</name>
</gene>
<feature type="domain" description="Tyrosinase copper-binding" evidence="3">
    <location>
        <begin position="129"/>
        <end position="146"/>
    </location>
</feature>
<evidence type="ECO:0000256" key="2">
    <source>
        <dbReference type="SAM" id="SignalP"/>
    </source>
</evidence>
<dbReference type="Proteomes" id="UP000070328">
    <property type="component" value="Unassembled WGS sequence"/>
</dbReference>
<dbReference type="InterPro" id="IPR002227">
    <property type="entry name" value="Tyrosinase_Cu-bd"/>
</dbReference>
<evidence type="ECO:0000256" key="1">
    <source>
        <dbReference type="ARBA" id="ARBA00022723"/>
    </source>
</evidence>
<dbReference type="SUPFAM" id="SSF48056">
    <property type="entry name" value="Di-copper centre-containing domain"/>
    <property type="match status" value="1"/>
</dbReference>
<keyword evidence="1" id="KW-0479">Metal-binding</keyword>
<dbReference type="PANTHER" id="PTHR11474:SF116">
    <property type="entry name" value="TYROSINASE"/>
    <property type="match status" value="1"/>
</dbReference>
<dbReference type="InterPro" id="IPR008922">
    <property type="entry name" value="Di-copper_centre_dom_sf"/>
</dbReference>
<evidence type="ECO:0000259" key="3">
    <source>
        <dbReference type="PROSITE" id="PS00497"/>
    </source>
</evidence>
<dbReference type="PRINTS" id="PR00092">
    <property type="entry name" value="TYROSINASE"/>
</dbReference>
<proteinExistence type="predicted"/>
<dbReference type="PROSITE" id="PS00498">
    <property type="entry name" value="TYROSINASE_2"/>
    <property type="match status" value="1"/>
</dbReference>
<dbReference type="GO" id="GO:0046872">
    <property type="term" value="F:metal ion binding"/>
    <property type="evidence" value="ECO:0007669"/>
    <property type="project" value="UniProtKB-KW"/>
</dbReference>
<accession>A0A135T3T2</accession>
<keyword evidence="2" id="KW-0732">Signal</keyword>
<protein>
    <recommendedName>
        <fullName evidence="3 4">Tyrosinase copper-binding domain-containing protein</fullName>
    </recommendedName>
</protein>
<dbReference type="OrthoDB" id="6132182at2759"/>
<dbReference type="AlphaFoldDB" id="A0A135T3T2"/>